<accession>A0A8J3N027</accession>
<protein>
    <recommendedName>
        <fullName evidence="3">Winged helix DNA-binding domain-containing protein</fullName>
    </recommendedName>
</protein>
<keyword evidence="2" id="KW-1185">Reference proteome</keyword>
<dbReference type="PANTHER" id="PTHR38479">
    <property type="entry name" value="LMO0824 PROTEIN"/>
    <property type="match status" value="1"/>
</dbReference>
<gene>
    <name evidence="1" type="ORF">KSF_025450</name>
</gene>
<dbReference type="AlphaFoldDB" id="A0A8J3N027"/>
<comment type="caution">
    <text evidence="1">The sequence shown here is derived from an EMBL/GenBank/DDBJ whole genome shotgun (WGS) entry which is preliminary data.</text>
</comment>
<organism evidence="1 2">
    <name type="scientific">Reticulibacter mediterranei</name>
    <dbReference type="NCBI Taxonomy" id="2778369"/>
    <lineage>
        <taxon>Bacteria</taxon>
        <taxon>Bacillati</taxon>
        <taxon>Chloroflexota</taxon>
        <taxon>Ktedonobacteria</taxon>
        <taxon>Ktedonobacterales</taxon>
        <taxon>Reticulibacteraceae</taxon>
        <taxon>Reticulibacter</taxon>
    </lineage>
</organism>
<evidence type="ECO:0000313" key="2">
    <source>
        <dbReference type="Proteomes" id="UP000597444"/>
    </source>
</evidence>
<dbReference type="InterPro" id="IPR009351">
    <property type="entry name" value="AlkZ-like"/>
</dbReference>
<evidence type="ECO:0008006" key="3">
    <source>
        <dbReference type="Google" id="ProtNLM"/>
    </source>
</evidence>
<dbReference type="Proteomes" id="UP000597444">
    <property type="component" value="Unassembled WGS sequence"/>
</dbReference>
<reference evidence="1" key="1">
    <citation type="submission" date="2020-10" db="EMBL/GenBank/DDBJ databases">
        <title>Taxonomic study of unclassified bacteria belonging to the class Ktedonobacteria.</title>
        <authorList>
            <person name="Yabe S."/>
            <person name="Wang C.M."/>
            <person name="Zheng Y."/>
            <person name="Sakai Y."/>
            <person name="Cavaletti L."/>
            <person name="Monciardini P."/>
            <person name="Donadio S."/>
        </authorList>
    </citation>
    <scope>NUCLEOTIDE SEQUENCE</scope>
    <source>
        <strain evidence="1">ID150040</strain>
    </source>
</reference>
<evidence type="ECO:0000313" key="1">
    <source>
        <dbReference type="EMBL" id="GHO92497.1"/>
    </source>
</evidence>
<dbReference type="PANTHER" id="PTHR38479:SF2">
    <property type="entry name" value="WINGED HELIX DNA-BINDING DOMAIN-CONTAINING PROTEIN"/>
    <property type="match status" value="1"/>
</dbReference>
<sequence>MTEHVLTLRELNRATLARQFLLEQTDRAPLEVIRWLVALQGQVSNAPYIGLWTRLQAFQRADLTALLENKQVLRASSLRGTLHIIAADDYLLFQPLLKPALTRNLHLFAQRTEGFDLDHFIAEMQAYIREQPRTAVELRAKMEELYPGMGKQQIADSVRMHMALIQILPAGTWGFTGKPIHMEASMWLERPFPNTDFTLPQLVLRYLTAFGPASVKDIQQWSGITGIRQTIEALRPELFTFRDEQGRELFDLPDAPRPSEDTPVPVRFLPEFENLLFSYEERGRIVDRAYFPSIFMQNGLNCATFLVDGFVAGAWKIERGPTSATLAIHPFNPLASDVQAELQAEGERLMRWVLDGADAFDIRVMKG</sequence>
<dbReference type="RefSeq" id="WP_220203323.1">
    <property type="nucleotide sequence ID" value="NZ_BNJK01000001.1"/>
</dbReference>
<dbReference type="Pfam" id="PF06224">
    <property type="entry name" value="AlkZ-like"/>
    <property type="match status" value="1"/>
</dbReference>
<dbReference type="EMBL" id="BNJK01000001">
    <property type="protein sequence ID" value="GHO92497.1"/>
    <property type="molecule type" value="Genomic_DNA"/>
</dbReference>
<name>A0A8J3N027_9CHLR</name>
<proteinExistence type="predicted"/>